<proteinExistence type="inferred from homology"/>
<accession>A0A8J7T667</accession>
<evidence type="ECO:0000256" key="1">
    <source>
        <dbReference type="ARBA" id="ARBA00010365"/>
    </source>
</evidence>
<comment type="caution">
    <text evidence="4">The sequence shown here is derived from an EMBL/GenBank/DDBJ whole genome shotgun (WGS) entry which is preliminary data.</text>
</comment>
<dbReference type="InterPro" id="IPR039574">
    <property type="entry name" value="OGFr"/>
</dbReference>
<dbReference type="GO" id="GO:0140625">
    <property type="term" value="F:opioid growth factor receptor activity"/>
    <property type="evidence" value="ECO:0007669"/>
    <property type="project" value="InterPro"/>
</dbReference>
<dbReference type="InterPro" id="IPR006757">
    <property type="entry name" value="OGF_rcpt"/>
</dbReference>
<feature type="region of interest" description="Disordered" evidence="2">
    <location>
        <begin position="608"/>
        <end position="933"/>
    </location>
</feature>
<feature type="region of interest" description="Disordered" evidence="2">
    <location>
        <begin position="966"/>
        <end position="1100"/>
    </location>
</feature>
<dbReference type="GO" id="GO:0016020">
    <property type="term" value="C:membrane"/>
    <property type="evidence" value="ECO:0007669"/>
    <property type="project" value="InterPro"/>
</dbReference>
<gene>
    <name evidence="4" type="primary">Ogfr</name>
    <name evidence="4" type="ORF">GTO95_0001026</name>
</gene>
<feature type="compositionally biased region" description="Low complexity" evidence="2">
    <location>
        <begin position="777"/>
        <end position="786"/>
    </location>
</feature>
<dbReference type="Pfam" id="PF04664">
    <property type="entry name" value="OGFr_N"/>
    <property type="match status" value="1"/>
</dbReference>
<feature type="non-terminal residue" evidence="4">
    <location>
        <position position="1100"/>
    </location>
</feature>
<feature type="compositionally biased region" description="Gly residues" evidence="2">
    <location>
        <begin position="803"/>
        <end position="812"/>
    </location>
</feature>
<name>A0A8J7T667_ATRSP</name>
<dbReference type="Pfam" id="PF01391">
    <property type="entry name" value="Collagen"/>
    <property type="match status" value="4"/>
</dbReference>
<dbReference type="PANTHER" id="PTHR14015:SF1">
    <property type="entry name" value="OPIOID GROWTH FACTOR RECEPTOR"/>
    <property type="match status" value="1"/>
</dbReference>
<comment type="similarity">
    <text evidence="1">Belongs to the opioid growth factor receptor family.</text>
</comment>
<feature type="compositionally biased region" description="Basic and acidic residues" evidence="2">
    <location>
        <begin position="300"/>
        <end position="345"/>
    </location>
</feature>
<feature type="domain" description="Opioid growth factor receptor (OGFr) conserved" evidence="3">
    <location>
        <begin position="76"/>
        <end position="278"/>
    </location>
</feature>
<evidence type="ECO:0000256" key="2">
    <source>
        <dbReference type="SAM" id="MobiDB-lite"/>
    </source>
</evidence>
<feature type="compositionally biased region" description="Polar residues" evidence="2">
    <location>
        <begin position="354"/>
        <end position="376"/>
    </location>
</feature>
<feature type="compositionally biased region" description="Pro residues" evidence="2">
    <location>
        <begin position="640"/>
        <end position="649"/>
    </location>
</feature>
<feature type="compositionally biased region" description="Low complexity" evidence="2">
    <location>
        <begin position="998"/>
        <end position="1007"/>
    </location>
</feature>
<evidence type="ECO:0000313" key="4">
    <source>
        <dbReference type="EMBL" id="MBN3311433.1"/>
    </source>
</evidence>
<feature type="compositionally biased region" description="Pro residues" evidence="2">
    <location>
        <begin position="974"/>
        <end position="983"/>
    </location>
</feature>
<feature type="compositionally biased region" description="Basic and acidic residues" evidence="2">
    <location>
        <begin position="454"/>
        <end position="468"/>
    </location>
</feature>
<feature type="compositionally biased region" description="Basic and acidic residues" evidence="2">
    <location>
        <begin position="723"/>
        <end position="739"/>
    </location>
</feature>
<sequence>MSSDDDLVCDYDSTWESESEEDDPGGNGARRSISSKSQKSWSFSFFQPSRNQRAAMDMQNYRHGYPDFQENEEYSRGKMFNLKFYLNEIGTEPDGIMIKEFLQNWKQDYKKLERNHSYIQWLFPLREPGMNYMAYELSREEIEEFHKNEVAKQRLIQSYELMLGFYGIELVNQETGEVKRAWNFEDRFDNLDRNMHNNLRITRILKCLGELGFEHYKAPLVKFFLEETLVNKELSSVKRSVLDYFLFSIRDKRKRRELIEYAYQHFEPKDKFVWCPRRVQKRFARKRSADSSEVSASEGNRNKEVHPGKGRVVDKGKDSKEEEQGKPAEEGMKNRSEEKCNDYKVKGTFADDAGQSNEQISLSDNAQSELLPTSAENRQKEAGTGDGKDDVKGNSELPKDCNSTNVEEAASPQDFGFKGKQENESRDEGRGETEKIGSVVDDDQHENNDEAEAGDGKNKKMTPCEHSHSSLTIMPDSEQSATENDQNHRSPEDQLEDPQDATVPGTQQNQEPARTPSQPELIEQSLTDGTDAEETPDGINRSADVSIPKSAPITNENSNQKSGNGKRTSTLDPKEKQGDLDLQEMQGFLAFLEWISFFCLQGLTGADGKAGKDGPPGPRGHTGHKGEKGETGKDGEKGDPGPPGPPGPPGTVGLMGPMGPVGDRGLPGFRGRPGNLGVIGKRGDSGEKGPQGFKGPKGDIGKPGPKGISGGSGSKGEPGIPGRDGKDGTQGTDGEKGDSGRPGVPGEKGPNGLPGLQGKAGSKGAKGQIGDQGEMGEAGPSGEPGIPGIPGIPGERGEAGPRGVAGGIGAQGDLGAPGVKGYQGPKGAQGDAGLPGPTGIRGQFGDRGPVGASGPKGNPGIAGSDGLPGEKGEPGPFGPVGQKGEPGKRGEMGPKGFTGPQGETGSRGPPGKSGLMGFQGEQGLPGIAGKTGVPGKLASEQHIREICTGMIDDQIGQLAANLRRPLAPGMVGRPGPPGPPGQPGPAGSIGHQGPRGPPGYRGLPGELGDPGPRGDPGEQGDKGNTGKGVDGPTGDQGHQGLPGVPGVSKDGRHGTPGDPGYPGEPGRVGRPGAQGSPGICDTSACQGAVAGGKSPSPKNS</sequence>
<feature type="compositionally biased region" description="Basic and acidic residues" evidence="2">
    <location>
        <begin position="417"/>
        <end position="435"/>
    </location>
</feature>
<dbReference type="Proteomes" id="UP000736164">
    <property type="component" value="Unassembled WGS sequence"/>
</dbReference>
<protein>
    <submittedName>
        <fullName evidence="4">OGFR factor</fullName>
    </submittedName>
</protein>
<feature type="compositionally biased region" description="Low complexity" evidence="2">
    <location>
        <begin position="651"/>
        <end position="663"/>
    </location>
</feature>
<feature type="non-terminal residue" evidence="4">
    <location>
        <position position="1"/>
    </location>
</feature>
<dbReference type="InterPro" id="IPR008160">
    <property type="entry name" value="Collagen"/>
</dbReference>
<feature type="compositionally biased region" description="Polar residues" evidence="2">
    <location>
        <begin position="552"/>
        <end position="571"/>
    </location>
</feature>
<dbReference type="AlphaFoldDB" id="A0A8J7T667"/>
<dbReference type="PANTHER" id="PTHR14015">
    <property type="entry name" value="OPIOID GROWTH FACTOR RECEPTOR OGFR ZETA-TYPE OPIOID RECEPTOR"/>
    <property type="match status" value="1"/>
</dbReference>
<reference evidence="4" key="1">
    <citation type="journal article" date="2021" name="Cell">
        <title>Tracing the genetic footprints of vertebrate landing in non-teleost ray-finned fishes.</title>
        <authorList>
            <person name="Bi X."/>
            <person name="Wang K."/>
            <person name="Yang L."/>
            <person name="Pan H."/>
            <person name="Jiang H."/>
            <person name="Wei Q."/>
            <person name="Fang M."/>
            <person name="Yu H."/>
            <person name="Zhu C."/>
            <person name="Cai Y."/>
            <person name="He Y."/>
            <person name="Gan X."/>
            <person name="Zeng H."/>
            <person name="Yu D."/>
            <person name="Zhu Y."/>
            <person name="Jiang H."/>
            <person name="Qiu Q."/>
            <person name="Yang H."/>
            <person name="Zhang Y.E."/>
            <person name="Wang W."/>
            <person name="Zhu M."/>
            <person name="He S."/>
            <person name="Zhang G."/>
        </authorList>
    </citation>
    <scope>NUCLEOTIDE SEQUENCE</scope>
    <source>
        <strain evidence="4">Allg_001</strain>
    </source>
</reference>
<feature type="compositionally biased region" description="Basic and acidic residues" evidence="2">
    <location>
        <begin position="624"/>
        <end position="639"/>
    </location>
</feature>
<feature type="compositionally biased region" description="Polar residues" evidence="2">
    <location>
        <begin position="504"/>
        <end position="528"/>
    </location>
</feature>
<dbReference type="EMBL" id="JAAWVO010000100">
    <property type="protein sequence ID" value="MBN3311433.1"/>
    <property type="molecule type" value="Genomic_DNA"/>
</dbReference>
<feature type="region of interest" description="Disordered" evidence="2">
    <location>
        <begin position="286"/>
        <end position="577"/>
    </location>
</feature>
<keyword evidence="5" id="KW-1185">Reference proteome</keyword>
<organism evidence="4 5">
    <name type="scientific">Atractosteus spatula</name>
    <name type="common">Alligator gar</name>
    <name type="synonym">Lepisosteus spatula</name>
    <dbReference type="NCBI Taxonomy" id="7917"/>
    <lineage>
        <taxon>Eukaryota</taxon>
        <taxon>Metazoa</taxon>
        <taxon>Chordata</taxon>
        <taxon>Craniata</taxon>
        <taxon>Vertebrata</taxon>
        <taxon>Euteleostomi</taxon>
        <taxon>Actinopterygii</taxon>
        <taxon>Neopterygii</taxon>
        <taxon>Holostei</taxon>
        <taxon>Semionotiformes</taxon>
        <taxon>Lepisosteidae</taxon>
        <taxon>Atractosteus</taxon>
    </lineage>
</organism>
<feature type="compositionally biased region" description="Gly residues" evidence="2">
    <location>
        <begin position="707"/>
        <end position="716"/>
    </location>
</feature>
<feature type="compositionally biased region" description="Polar residues" evidence="2">
    <location>
        <begin position="469"/>
        <end position="484"/>
    </location>
</feature>
<evidence type="ECO:0000313" key="5">
    <source>
        <dbReference type="Proteomes" id="UP000736164"/>
    </source>
</evidence>
<feature type="compositionally biased region" description="Basic and acidic residues" evidence="2">
    <location>
        <begin position="377"/>
        <end position="399"/>
    </location>
</feature>
<evidence type="ECO:0000259" key="3">
    <source>
        <dbReference type="Pfam" id="PF04664"/>
    </source>
</evidence>
<feature type="compositionally biased region" description="Acidic residues" evidence="2">
    <location>
        <begin position="1"/>
        <end position="24"/>
    </location>
</feature>
<feature type="compositionally biased region" description="Acidic residues" evidence="2">
    <location>
        <begin position="440"/>
        <end position="453"/>
    </location>
</feature>
<feature type="compositionally biased region" description="Low complexity" evidence="2">
    <location>
        <begin position="756"/>
        <end position="769"/>
    </location>
</feature>
<feature type="region of interest" description="Disordered" evidence="2">
    <location>
        <begin position="1"/>
        <end position="40"/>
    </location>
</feature>